<keyword evidence="2" id="KW-0813">Transport</keyword>
<feature type="transmembrane region" description="Helical" evidence="10">
    <location>
        <begin position="111"/>
        <end position="138"/>
    </location>
</feature>
<keyword evidence="6" id="KW-0630">Potassium</keyword>
<evidence type="ECO:0000256" key="5">
    <source>
        <dbReference type="ARBA" id="ARBA00022692"/>
    </source>
</evidence>
<comment type="subcellular location">
    <subcellularLocation>
        <location evidence="1">Cell membrane</location>
        <topology evidence="1">Multi-pass membrane protein</topology>
    </subcellularLocation>
</comment>
<dbReference type="NCBIfam" id="TIGR00933">
    <property type="entry name" value="2a38"/>
    <property type="match status" value="1"/>
</dbReference>
<feature type="transmembrane region" description="Helical" evidence="10">
    <location>
        <begin position="67"/>
        <end position="91"/>
    </location>
</feature>
<feature type="transmembrane region" description="Helical" evidence="10">
    <location>
        <begin position="7"/>
        <end position="30"/>
    </location>
</feature>
<comment type="caution">
    <text evidence="11">The sequence shown here is derived from an EMBL/GenBank/DDBJ whole genome shotgun (WGS) entry which is preliminary data.</text>
</comment>
<dbReference type="GO" id="GO:0005886">
    <property type="term" value="C:plasma membrane"/>
    <property type="evidence" value="ECO:0007669"/>
    <property type="project" value="UniProtKB-SubCell"/>
</dbReference>
<feature type="transmembrane region" description="Helical" evidence="10">
    <location>
        <begin position="289"/>
        <end position="311"/>
    </location>
</feature>
<dbReference type="InterPro" id="IPR003445">
    <property type="entry name" value="Cat_transpt"/>
</dbReference>
<evidence type="ECO:0000256" key="9">
    <source>
        <dbReference type="ARBA" id="ARBA00023136"/>
    </source>
</evidence>
<protein>
    <submittedName>
        <fullName evidence="11">TrkH family potassium uptake protein</fullName>
    </submittedName>
</protein>
<feature type="transmembrane region" description="Helical" evidence="10">
    <location>
        <begin position="227"/>
        <end position="246"/>
    </location>
</feature>
<dbReference type="InterPro" id="IPR004772">
    <property type="entry name" value="TrkH"/>
</dbReference>
<keyword evidence="4" id="KW-0633">Potassium transport</keyword>
<keyword evidence="5 10" id="KW-0812">Transmembrane</keyword>
<dbReference type="Proteomes" id="UP000757435">
    <property type="component" value="Unassembled WGS sequence"/>
</dbReference>
<dbReference type="AlphaFoldDB" id="A0A951UKL3"/>
<evidence type="ECO:0000256" key="1">
    <source>
        <dbReference type="ARBA" id="ARBA00004651"/>
    </source>
</evidence>
<dbReference type="EMBL" id="JAHHHD010000002">
    <property type="protein sequence ID" value="MBW4657696.1"/>
    <property type="molecule type" value="Genomic_DNA"/>
</dbReference>
<name>A0A951UKL3_9CYAN</name>
<reference evidence="11" key="2">
    <citation type="journal article" date="2022" name="Microbiol. Resour. Announc.">
        <title>Metagenome Sequencing to Explore Phylogenomics of Terrestrial Cyanobacteria.</title>
        <authorList>
            <person name="Ward R.D."/>
            <person name="Stajich J.E."/>
            <person name="Johansen J.R."/>
            <person name="Huntemann M."/>
            <person name="Clum A."/>
            <person name="Foster B."/>
            <person name="Foster B."/>
            <person name="Roux S."/>
            <person name="Palaniappan K."/>
            <person name="Varghese N."/>
            <person name="Mukherjee S."/>
            <person name="Reddy T.B.K."/>
            <person name="Daum C."/>
            <person name="Copeland A."/>
            <person name="Chen I.A."/>
            <person name="Ivanova N.N."/>
            <person name="Kyrpides N.C."/>
            <person name="Shapiro N."/>
            <person name="Eloe-Fadrosh E.A."/>
            <person name="Pietrasiak N."/>
        </authorList>
    </citation>
    <scope>NUCLEOTIDE SEQUENCE</scope>
    <source>
        <strain evidence="11">UHER 2000/2452</strain>
    </source>
</reference>
<proteinExistence type="predicted"/>
<keyword evidence="3" id="KW-1003">Cell membrane</keyword>
<keyword evidence="8" id="KW-0406">Ion transport</keyword>
<reference evidence="11" key="1">
    <citation type="submission" date="2021-05" db="EMBL/GenBank/DDBJ databases">
        <authorList>
            <person name="Pietrasiak N."/>
            <person name="Ward R."/>
            <person name="Stajich J.E."/>
            <person name="Kurbessoian T."/>
        </authorList>
    </citation>
    <scope>NUCLEOTIDE SEQUENCE</scope>
    <source>
        <strain evidence="11">UHER 2000/2452</strain>
    </source>
</reference>
<accession>A0A951UKL3</accession>
<organism evidence="11 12">
    <name type="scientific">Drouetiella hepatica Uher 2000/2452</name>
    <dbReference type="NCBI Taxonomy" id="904376"/>
    <lineage>
        <taxon>Bacteria</taxon>
        <taxon>Bacillati</taxon>
        <taxon>Cyanobacteriota</taxon>
        <taxon>Cyanophyceae</taxon>
        <taxon>Oculatellales</taxon>
        <taxon>Oculatellaceae</taxon>
        <taxon>Drouetiella</taxon>
    </lineage>
</organism>
<evidence type="ECO:0000313" key="11">
    <source>
        <dbReference type="EMBL" id="MBW4657696.1"/>
    </source>
</evidence>
<feature type="transmembrane region" description="Helical" evidence="10">
    <location>
        <begin position="405"/>
        <end position="426"/>
    </location>
</feature>
<feature type="transmembrane region" description="Helical" evidence="10">
    <location>
        <begin position="374"/>
        <end position="393"/>
    </location>
</feature>
<evidence type="ECO:0000256" key="8">
    <source>
        <dbReference type="ARBA" id="ARBA00023065"/>
    </source>
</evidence>
<dbReference type="GO" id="GO:0015379">
    <property type="term" value="F:potassium:chloride symporter activity"/>
    <property type="evidence" value="ECO:0007669"/>
    <property type="project" value="InterPro"/>
</dbReference>
<keyword evidence="7 10" id="KW-1133">Transmembrane helix</keyword>
<dbReference type="PANTHER" id="PTHR32024">
    <property type="entry name" value="TRK SYSTEM POTASSIUM UPTAKE PROTEIN TRKG-RELATED"/>
    <property type="match status" value="1"/>
</dbReference>
<keyword evidence="9 10" id="KW-0472">Membrane</keyword>
<evidence type="ECO:0000313" key="12">
    <source>
        <dbReference type="Proteomes" id="UP000757435"/>
    </source>
</evidence>
<evidence type="ECO:0000256" key="6">
    <source>
        <dbReference type="ARBA" id="ARBA00022958"/>
    </source>
</evidence>
<evidence type="ECO:0000256" key="2">
    <source>
        <dbReference type="ARBA" id="ARBA00022448"/>
    </source>
</evidence>
<sequence length="444" mass="47768">MTVTRTICLGFMAVIAIGAILLMLPFSIAAGTWGDFTTALFTSTSAVCVTGLVVVDTGTYFSFVGQVFITLLVQIGGLGYMTATTFLLLILGRRFGLREKMAIQQSLDRRGMSGVVSLVQSIIAVTLIFELAGAILMIPVFAPQYGISRALWLSVFHSVSAFNNAGFGLFPDNFISYATSIPINLIIPLLIIFGGIGYQVIMEMYLWLRDRFMRSQERVVLSLNFKIAIRTTLFLLIAGTIALLWVEYANPETLGTFTLGEKILLAWFQAVVPRTAGFNSLDYGKMSDAGLFLTIVLMFIGASPGGTGGGIKTTTLRVLSSSTATVLQGKEEVICYQRQIPMSLVIKAIAVVFGSIITVAISTTLIAISDPDVGFIRILFESVSAFATVGLSTGITAGLSTFSKLVLILTMYVGRVGVLLLMSALLGDPKPTKINYPEENLLVG</sequence>
<feature type="transmembrane region" description="Helical" evidence="10">
    <location>
        <begin position="344"/>
        <end position="368"/>
    </location>
</feature>
<evidence type="ECO:0000256" key="10">
    <source>
        <dbReference type="SAM" id="Phobius"/>
    </source>
</evidence>
<feature type="transmembrane region" description="Helical" evidence="10">
    <location>
        <begin position="150"/>
        <end position="170"/>
    </location>
</feature>
<evidence type="ECO:0000256" key="3">
    <source>
        <dbReference type="ARBA" id="ARBA00022475"/>
    </source>
</evidence>
<feature type="transmembrane region" description="Helical" evidence="10">
    <location>
        <begin position="36"/>
        <end position="55"/>
    </location>
</feature>
<dbReference type="Pfam" id="PF02386">
    <property type="entry name" value="TrkH"/>
    <property type="match status" value="1"/>
</dbReference>
<gene>
    <name evidence="11" type="ORF">KME15_03410</name>
</gene>
<dbReference type="PANTHER" id="PTHR32024:SF1">
    <property type="entry name" value="KTR SYSTEM POTASSIUM UPTAKE PROTEIN B"/>
    <property type="match status" value="1"/>
</dbReference>
<feature type="transmembrane region" description="Helical" evidence="10">
    <location>
        <begin position="182"/>
        <end position="206"/>
    </location>
</feature>
<evidence type="ECO:0000256" key="7">
    <source>
        <dbReference type="ARBA" id="ARBA00022989"/>
    </source>
</evidence>
<evidence type="ECO:0000256" key="4">
    <source>
        <dbReference type="ARBA" id="ARBA00022538"/>
    </source>
</evidence>